<comment type="caution">
    <text evidence="2">The sequence shown here is derived from an EMBL/GenBank/DDBJ whole genome shotgun (WGS) entry which is preliminary data.</text>
</comment>
<reference evidence="2 3" key="1">
    <citation type="submission" date="2019-11" db="EMBL/GenBank/DDBJ databases">
        <title>Nocardia sp. nov. CT2-14 isolated from soil.</title>
        <authorList>
            <person name="Kanchanasin P."/>
            <person name="Tanasupawat S."/>
            <person name="Yuki M."/>
            <person name="Kudo T."/>
        </authorList>
    </citation>
    <scope>NUCLEOTIDE SEQUENCE [LARGE SCALE GENOMIC DNA]</scope>
    <source>
        <strain evidence="2 3">CT2-14</strain>
    </source>
</reference>
<evidence type="ECO:0000313" key="3">
    <source>
        <dbReference type="Proteomes" id="UP000432464"/>
    </source>
</evidence>
<keyword evidence="1" id="KW-0472">Membrane</keyword>
<evidence type="ECO:0000313" key="2">
    <source>
        <dbReference type="EMBL" id="MTE15226.1"/>
    </source>
</evidence>
<protein>
    <submittedName>
        <fullName evidence="2">Uncharacterized protein</fullName>
    </submittedName>
</protein>
<accession>A0A6I3L410</accession>
<keyword evidence="1" id="KW-1133">Transmembrane helix</keyword>
<name>A0A6I3L410_9NOCA</name>
<dbReference type="Proteomes" id="UP000432464">
    <property type="component" value="Unassembled WGS sequence"/>
</dbReference>
<keyword evidence="3" id="KW-1185">Reference proteome</keyword>
<dbReference type="AlphaFoldDB" id="A0A6I3L410"/>
<keyword evidence="1" id="KW-0812">Transmembrane</keyword>
<feature type="transmembrane region" description="Helical" evidence="1">
    <location>
        <begin position="6"/>
        <end position="30"/>
    </location>
</feature>
<proteinExistence type="predicted"/>
<evidence type="ECO:0000256" key="1">
    <source>
        <dbReference type="SAM" id="Phobius"/>
    </source>
</evidence>
<organism evidence="2 3">
    <name type="scientific">Nocardia aurantiaca</name>
    <dbReference type="NCBI Taxonomy" id="2675850"/>
    <lineage>
        <taxon>Bacteria</taxon>
        <taxon>Bacillati</taxon>
        <taxon>Actinomycetota</taxon>
        <taxon>Actinomycetes</taxon>
        <taxon>Mycobacteriales</taxon>
        <taxon>Nocardiaceae</taxon>
        <taxon>Nocardia</taxon>
    </lineage>
</organism>
<sequence length="218" mass="23791">MGADLVGLAVAGVGVVGTLGASVAAQWAVLRGKRLDAEIHREQHAEQRDEAVRQQERERKQAVYSEFNSAARNYRMQLHHCVMALERGGPAEVDQLENDRRVYREVYAQAQMILPDDVLVVASEIDLSLGNSYRAVLCLVEYADPDAVARLHRWLDGPVSEAVWLLRQVLREDLGVTTSLTDPSVRTAALASARIAQFEAGAGALNCRLGGDVGAQSM</sequence>
<dbReference type="RefSeq" id="WP_154789634.1">
    <property type="nucleotide sequence ID" value="NZ_WMBB01000009.1"/>
</dbReference>
<dbReference type="EMBL" id="WMBB01000009">
    <property type="protein sequence ID" value="MTE15226.1"/>
    <property type="molecule type" value="Genomic_DNA"/>
</dbReference>
<gene>
    <name evidence="2" type="ORF">GLP40_20910</name>
</gene>